<dbReference type="Pfam" id="PF13561">
    <property type="entry name" value="adh_short_C2"/>
    <property type="match status" value="1"/>
</dbReference>
<comment type="caution">
    <text evidence="3">The sequence shown here is derived from an EMBL/GenBank/DDBJ whole genome shotgun (WGS) entry which is preliminary data.</text>
</comment>
<keyword evidence="2" id="KW-0560">Oxidoreductase</keyword>
<organism evidence="3 4">
    <name type="scientific">Camelimonas lactis</name>
    <dbReference type="NCBI Taxonomy" id="659006"/>
    <lineage>
        <taxon>Bacteria</taxon>
        <taxon>Pseudomonadati</taxon>
        <taxon>Pseudomonadota</taxon>
        <taxon>Alphaproteobacteria</taxon>
        <taxon>Hyphomicrobiales</taxon>
        <taxon>Chelatococcaceae</taxon>
        <taxon>Camelimonas</taxon>
    </lineage>
</organism>
<proteinExistence type="inferred from homology"/>
<dbReference type="Gene3D" id="3.40.50.720">
    <property type="entry name" value="NAD(P)-binding Rossmann-like Domain"/>
    <property type="match status" value="1"/>
</dbReference>
<reference evidence="3 4" key="1">
    <citation type="submission" date="2019-03" db="EMBL/GenBank/DDBJ databases">
        <title>Genomic Encyclopedia of Type Strains, Phase IV (KMG-IV): sequencing the most valuable type-strain genomes for metagenomic binning, comparative biology and taxonomic classification.</title>
        <authorList>
            <person name="Goeker M."/>
        </authorList>
    </citation>
    <scope>NUCLEOTIDE SEQUENCE [LARGE SCALE GENOMIC DNA]</scope>
    <source>
        <strain evidence="3 4">DSM 22958</strain>
    </source>
</reference>
<name>A0A4V6NMS8_9HYPH</name>
<dbReference type="CDD" id="cd05233">
    <property type="entry name" value="SDR_c"/>
    <property type="match status" value="1"/>
</dbReference>
<dbReference type="PANTHER" id="PTHR24321">
    <property type="entry name" value="DEHYDROGENASES, SHORT CHAIN"/>
    <property type="match status" value="1"/>
</dbReference>
<evidence type="ECO:0000313" key="4">
    <source>
        <dbReference type="Proteomes" id="UP000294881"/>
    </source>
</evidence>
<sequence>MKRIALITGASQGVGLGIVRVFLKHGWRVFGVDLKPADASVADHADYVHQTSDLREAAACEQAIAGCLSSFGRLDALVNNAGLGNARPFLETTDDDYERYYAINVRPVLRLCRFALPALKETKGSIVNIASAFGLVGVGVSAAYVPTKTAVIGVTTMLATEFGRDGVRINAVAPGLIWSPGTDERIRNNKWWNRMMVEGTPLGRVGQPEEIGEACAFLASENASFIHGVVLPVDGGWSMAKFLPEPAEF</sequence>
<keyword evidence="4" id="KW-1185">Reference proteome</keyword>
<dbReference type="FunFam" id="3.40.50.720:FF:000084">
    <property type="entry name" value="Short-chain dehydrogenase reductase"/>
    <property type="match status" value="1"/>
</dbReference>
<dbReference type="PANTHER" id="PTHR24321:SF8">
    <property type="entry name" value="ESTRADIOL 17-BETA-DEHYDROGENASE 8-RELATED"/>
    <property type="match status" value="1"/>
</dbReference>
<evidence type="ECO:0000313" key="3">
    <source>
        <dbReference type="EMBL" id="TCO11170.1"/>
    </source>
</evidence>
<evidence type="ECO:0000256" key="2">
    <source>
        <dbReference type="ARBA" id="ARBA00023002"/>
    </source>
</evidence>
<accession>A0A4V6NMS8</accession>
<comment type="similarity">
    <text evidence="1">Belongs to the short-chain dehydrogenases/reductases (SDR) family.</text>
</comment>
<dbReference type="AlphaFoldDB" id="A0A4V6NMS8"/>
<dbReference type="RefSeq" id="WP_165910024.1">
    <property type="nucleotide sequence ID" value="NZ_JBHUNN010000002.1"/>
</dbReference>
<dbReference type="GO" id="GO:0016491">
    <property type="term" value="F:oxidoreductase activity"/>
    <property type="evidence" value="ECO:0007669"/>
    <property type="project" value="UniProtKB-KW"/>
</dbReference>
<dbReference type="InterPro" id="IPR036291">
    <property type="entry name" value="NAD(P)-bd_dom_sf"/>
</dbReference>
<dbReference type="PRINTS" id="PR00081">
    <property type="entry name" value="GDHRDH"/>
</dbReference>
<dbReference type="InterPro" id="IPR002347">
    <property type="entry name" value="SDR_fam"/>
</dbReference>
<evidence type="ECO:0000256" key="1">
    <source>
        <dbReference type="ARBA" id="ARBA00006484"/>
    </source>
</evidence>
<dbReference type="SUPFAM" id="SSF51735">
    <property type="entry name" value="NAD(P)-binding Rossmann-fold domains"/>
    <property type="match status" value="1"/>
</dbReference>
<dbReference type="Proteomes" id="UP000294881">
    <property type="component" value="Unassembled WGS sequence"/>
</dbReference>
<gene>
    <name evidence="3" type="ORF">EV666_1136</name>
</gene>
<protein>
    <submittedName>
        <fullName evidence="3">3-oxoacyl-[acyl-carrier protein] reductase</fullName>
    </submittedName>
</protein>
<dbReference type="PRINTS" id="PR00080">
    <property type="entry name" value="SDRFAMILY"/>
</dbReference>
<dbReference type="EMBL" id="SLWL01000013">
    <property type="protein sequence ID" value="TCO11170.1"/>
    <property type="molecule type" value="Genomic_DNA"/>
</dbReference>